<evidence type="ECO:0000256" key="1">
    <source>
        <dbReference type="SAM" id="Phobius"/>
    </source>
</evidence>
<dbReference type="EMBL" id="CDRZ01000278">
    <property type="protein sequence ID" value="CEO90249.1"/>
    <property type="molecule type" value="Genomic_DNA"/>
</dbReference>
<dbReference type="AlphaFoldDB" id="A0A0B7MI31"/>
<organism evidence="3 4">
    <name type="scientific">Syntrophaceticus schinkii</name>
    <dbReference type="NCBI Taxonomy" id="499207"/>
    <lineage>
        <taxon>Bacteria</taxon>
        <taxon>Bacillati</taxon>
        <taxon>Bacillota</taxon>
        <taxon>Clostridia</taxon>
        <taxon>Thermoanaerobacterales</taxon>
        <taxon>Thermoanaerobacterales Family III. Incertae Sedis</taxon>
        <taxon>Syntrophaceticus</taxon>
    </lineage>
</organism>
<gene>
    <name evidence="3" type="ORF">SSCH_780006</name>
</gene>
<keyword evidence="1" id="KW-0812">Transmembrane</keyword>
<dbReference type="InterPro" id="IPR043831">
    <property type="entry name" value="DUF5808"/>
</dbReference>
<evidence type="ECO:0000259" key="2">
    <source>
        <dbReference type="Pfam" id="PF19124"/>
    </source>
</evidence>
<feature type="transmembrane region" description="Helical" evidence="1">
    <location>
        <begin position="32"/>
        <end position="50"/>
    </location>
</feature>
<evidence type="ECO:0000313" key="4">
    <source>
        <dbReference type="Proteomes" id="UP000046155"/>
    </source>
</evidence>
<protein>
    <recommendedName>
        <fullName evidence="2">DUF5808 domain-containing protein</fullName>
    </recommendedName>
</protein>
<proteinExistence type="predicted"/>
<keyword evidence="1" id="KW-1133">Transmembrane helix</keyword>
<feature type="domain" description="DUF5808" evidence="2">
    <location>
        <begin position="102"/>
        <end position="126"/>
    </location>
</feature>
<dbReference type="Proteomes" id="UP000046155">
    <property type="component" value="Unassembled WGS sequence"/>
</dbReference>
<name>A0A0B7MI31_9FIRM</name>
<feature type="transmembrane region" description="Helical" evidence="1">
    <location>
        <begin position="128"/>
        <end position="149"/>
    </location>
</feature>
<dbReference type="Pfam" id="PF19124">
    <property type="entry name" value="DUF5808"/>
    <property type="match status" value="1"/>
</dbReference>
<evidence type="ECO:0000313" key="3">
    <source>
        <dbReference type="EMBL" id="CEO90249.1"/>
    </source>
</evidence>
<accession>A0A0B7MI31</accession>
<sequence>MNIIATILIIPLQLIVLDLISPSSLGVYNNNWGFTAGVFIAMLPVLIVYFRSGQGGRKLNLSPEALEFASYEAVQNAPVGIEGDVVLDDDQFWKMGLFYYNPADPSSIIENRFGVGTGFNFARGWVKIITVISLVVFILLYVLLTVLFLNHGLLG</sequence>
<dbReference type="OrthoDB" id="9808690at2"/>
<keyword evidence="1" id="KW-0472">Membrane</keyword>
<keyword evidence="4" id="KW-1185">Reference proteome</keyword>
<reference evidence="4" key="1">
    <citation type="submission" date="2015-01" db="EMBL/GenBank/DDBJ databases">
        <authorList>
            <person name="Manzoor Shahid"/>
            <person name="Zubair Saima"/>
        </authorList>
    </citation>
    <scope>NUCLEOTIDE SEQUENCE [LARGE SCALE GENOMIC DNA]</scope>
    <source>
        <strain evidence="4">Sp3</strain>
    </source>
</reference>
<dbReference type="RefSeq" id="WP_156972321.1">
    <property type="nucleotide sequence ID" value="NZ_CDRZ01000278.1"/>
</dbReference>